<dbReference type="Gene3D" id="3.30.460.10">
    <property type="entry name" value="Beta Polymerase, domain 2"/>
    <property type="match status" value="1"/>
</dbReference>
<proteinExistence type="predicted"/>
<organism evidence="1 2">
    <name type="scientific">Dictyobacter formicarum</name>
    <dbReference type="NCBI Taxonomy" id="2778368"/>
    <lineage>
        <taxon>Bacteria</taxon>
        <taxon>Bacillati</taxon>
        <taxon>Chloroflexota</taxon>
        <taxon>Ktedonobacteria</taxon>
        <taxon>Ktedonobacterales</taxon>
        <taxon>Dictyobacteraceae</taxon>
        <taxon>Dictyobacter</taxon>
    </lineage>
</organism>
<dbReference type="SUPFAM" id="SSF81301">
    <property type="entry name" value="Nucleotidyltransferase"/>
    <property type="match status" value="1"/>
</dbReference>
<reference evidence="1 2" key="1">
    <citation type="journal article" date="2021" name="Int. J. Syst. Evol. Microbiol.">
        <title>Reticulibacter mediterranei gen. nov., sp. nov., within the new family Reticulibacteraceae fam. nov., and Ktedonospora formicarum gen. nov., sp. nov., Ktedonobacter robiniae sp. nov., Dictyobacter formicarum sp. nov. and Dictyobacter arantiisoli sp. nov., belonging to the class Ktedonobacteria.</title>
        <authorList>
            <person name="Yabe S."/>
            <person name="Zheng Y."/>
            <person name="Wang C.M."/>
            <person name="Sakai Y."/>
            <person name="Abe K."/>
            <person name="Yokota A."/>
            <person name="Donadio S."/>
            <person name="Cavaletti L."/>
            <person name="Monciardini P."/>
        </authorList>
    </citation>
    <scope>NUCLEOTIDE SEQUENCE [LARGE SCALE GENOMIC DNA]</scope>
    <source>
        <strain evidence="1 2">SOSP1-9</strain>
    </source>
</reference>
<evidence type="ECO:0000313" key="1">
    <source>
        <dbReference type="EMBL" id="GHO83637.1"/>
    </source>
</evidence>
<evidence type="ECO:0000313" key="2">
    <source>
        <dbReference type="Proteomes" id="UP000635565"/>
    </source>
</evidence>
<comment type="caution">
    <text evidence="1">The sequence shown here is derived from an EMBL/GenBank/DDBJ whole genome shotgun (WGS) entry which is preliminary data.</text>
</comment>
<dbReference type="Gene3D" id="1.20.120.330">
    <property type="entry name" value="Nucleotidyltransferases domain 2"/>
    <property type="match status" value="1"/>
</dbReference>
<evidence type="ECO:0008006" key="3">
    <source>
        <dbReference type="Google" id="ProtNLM"/>
    </source>
</evidence>
<dbReference type="RefSeq" id="WP_201361301.1">
    <property type="nucleotide sequence ID" value="NZ_BNJJ01000004.1"/>
</dbReference>
<keyword evidence="2" id="KW-1185">Reference proteome</keyword>
<sequence length="281" mass="31939">MMEEANPRSLMRQRILAAVEMDPRVVGVLDYGSGSRSQEDMWSDLDLAVFIEDAAFEDFSIDWKRWAAQFGELLLAYQGAVGHPWTVYEAETVPLRVDFAFHRASVIEQVITELLHRPRNSEDMVLYDQSQGRIVASIQYLLAQIPAVDVSAIFEQAAGDFWYFLLLVFSKWQRGQGWLARQTFHLEVMQNLLTLLRLESQAFERWQETSVAWNIEQTCSARRLAQLDTCIPGIGRDALRQGLVSAAVLGYEVCTCIATEHALPWPQAVADRTLSLLKSQL</sequence>
<protein>
    <recommendedName>
        <fullName evidence="3">Aminoglycoside adenylyltransferase</fullName>
    </recommendedName>
</protein>
<gene>
    <name evidence="1" type="ORF">KSZ_16430</name>
</gene>
<dbReference type="Proteomes" id="UP000635565">
    <property type="component" value="Unassembled WGS sequence"/>
</dbReference>
<name>A0ABQ3VBV5_9CHLR</name>
<accession>A0ABQ3VBV5</accession>
<dbReference type="EMBL" id="BNJJ01000004">
    <property type="protein sequence ID" value="GHO83637.1"/>
    <property type="molecule type" value="Genomic_DNA"/>
</dbReference>
<dbReference type="InterPro" id="IPR043519">
    <property type="entry name" value="NT_sf"/>
</dbReference>